<sequence>MKLRNNRVYKWPRVEKEEELVASAVDAAKTVWETVQRPASSYGVAAVGTGANVSLEQETEDDDCLSTTSTIEYHYSEEEKYYSEGEEDSRENACEDDHYDEEDSRENACEDDHYDEEDPTKNVDNNLEVLEMEVNDQGTIFSDPSDVEEFSMEEINEAVPTPDEEWDSSSDVEKPSKEDWIASWNKGDPQKHLTWINVYAYYRKKGKGKGCGGYGVIIRYADAKPVTATAKYSKVLLMGIKAGVELAKGHNLSGRYVICNSTDVERLIKLH</sequence>
<dbReference type="Proteomes" id="UP000316621">
    <property type="component" value="Chromosome 5"/>
</dbReference>
<reference evidence="2 3" key="1">
    <citation type="journal article" date="2018" name="Science">
        <title>The opium poppy genome and morphinan production.</title>
        <authorList>
            <person name="Guo L."/>
            <person name="Winzer T."/>
            <person name="Yang X."/>
            <person name="Li Y."/>
            <person name="Ning Z."/>
            <person name="He Z."/>
            <person name="Teodor R."/>
            <person name="Lu Y."/>
            <person name="Bowser T.A."/>
            <person name="Graham I.A."/>
            <person name="Ye K."/>
        </authorList>
    </citation>
    <scope>NUCLEOTIDE SEQUENCE [LARGE SCALE GENOMIC DNA]</scope>
    <source>
        <strain evidence="3">cv. HN1</strain>
        <tissue evidence="2">Leaves</tissue>
    </source>
</reference>
<name>A0A4Y7JPH2_PAPSO</name>
<keyword evidence="3" id="KW-1185">Reference proteome</keyword>
<evidence type="ECO:0000256" key="1">
    <source>
        <dbReference type="SAM" id="MobiDB-lite"/>
    </source>
</evidence>
<proteinExistence type="predicted"/>
<dbReference type="AlphaFoldDB" id="A0A4Y7JPH2"/>
<accession>A0A4Y7JPH2</accession>
<organism evidence="2 3">
    <name type="scientific">Papaver somniferum</name>
    <name type="common">Opium poppy</name>
    <dbReference type="NCBI Taxonomy" id="3469"/>
    <lineage>
        <taxon>Eukaryota</taxon>
        <taxon>Viridiplantae</taxon>
        <taxon>Streptophyta</taxon>
        <taxon>Embryophyta</taxon>
        <taxon>Tracheophyta</taxon>
        <taxon>Spermatophyta</taxon>
        <taxon>Magnoliopsida</taxon>
        <taxon>Ranunculales</taxon>
        <taxon>Papaveraceae</taxon>
        <taxon>Papaveroideae</taxon>
        <taxon>Papaver</taxon>
    </lineage>
</organism>
<evidence type="ECO:0000313" key="2">
    <source>
        <dbReference type="EMBL" id="RZC61922.1"/>
    </source>
</evidence>
<dbReference type="Gramene" id="RZC61922">
    <property type="protein sequence ID" value="RZC61922"/>
    <property type="gene ID" value="C5167_023699"/>
</dbReference>
<evidence type="ECO:0000313" key="3">
    <source>
        <dbReference type="Proteomes" id="UP000316621"/>
    </source>
</evidence>
<dbReference type="EMBL" id="CM010719">
    <property type="protein sequence ID" value="RZC61922.1"/>
    <property type="molecule type" value="Genomic_DNA"/>
</dbReference>
<gene>
    <name evidence="2" type="ORF">C5167_023699</name>
</gene>
<feature type="region of interest" description="Disordered" evidence="1">
    <location>
        <begin position="75"/>
        <end position="121"/>
    </location>
</feature>
<protein>
    <submittedName>
        <fullName evidence="2">Uncharacterized protein</fullName>
    </submittedName>
</protein>